<reference evidence="4 5" key="1">
    <citation type="journal article" date="2019" name="Fungal Biol. Biotechnol.">
        <title>Draft genome sequence of fastidious pathogen Ceratobasidium theobromae, which causes vascular-streak dieback in Theobroma cacao.</title>
        <authorList>
            <person name="Ali S.S."/>
            <person name="Asman A."/>
            <person name="Shao J."/>
            <person name="Firmansyah A.P."/>
            <person name="Susilo A.W."/>
            <person name="Rosmana A."/>
            <person name="McMahon P."/>
            <person name="Junaid M."/>
            <person name="Guest D."/>
            <person name="Kheng T.Y."/>
            <person name="Meinhardt L.W."/>
            <person name="Bailey B.A."/>
        </authorList>
    </citation>
    <scope>NUCLEOTIDE SEQUENCE [LARGE SCALE GENOMIC DNA]</scope>
    <source>
        <strain evidence="4 5">CT2</strain>
    </source>
</reference>
<dbReference type="PANTHER" id="PTHR11079:SF156">
    <property type="entry name" value="INACTIVE TRNA-SPECIFIC ADENOSINE DEAMINASE-LIKE PROTEIN 3-RELATED"/>
    <property type="match status" value="1"/>
</dbReference>
<evidence type="ECO:0000259" key="3">
    <source>
        <dbReference type="PROSITE" id="PS51747"/>
    </source>
</evidence>
<dbReference type="Pfam" id="PF00383">
    <property type="entry name" value="dCMP_cyt_deam_1"/>
    <property type="match status" value="1"/>
</dbReference>
<dbReference type="Proteomes" id="UP000383932">
    <property type="component" value="Unassembled WGS sequence"/>
</dbReference>
<sequence length="463" mass="51169">MIPARTLIDISPVLLFTKEEYGHAKRTKIDQYTFVWNVAGQSLMALPLGLGAIFNHARGPNVSYRLDKKQNTIEYTTTKLILPGQELCIYYGGDDKLWFKMTGDSADCPNSGALVDQAPGSPLENVSPLPFSGVECEESPSSVLSSSISTSRGAESLGRLPFEVIRVLSIEEQEEAENMPIPTMDVWVVDVPVPSLLKPLMEKHNFDTDDLKHLKRVKTFNGQKSLIITSAALPVGSLPTFPEGVGLPYTVQVPKRVATSQEQLARKNALWPVGYNPHMQAEEHVWVPEEIEWLRSGMNAAAAASLKAKDAGEYPIGVHVKPPLGVDGPKITTYDARSTSGHPLRHATQVAIRQIAELRTQEPADTIRVANTMERRNGDAYLLTGLTLFVTHEPCIMCSMALLHSRLSRMVFIRSMTRTGGCNKEDVCIPALDGVNHRFEIIRWRGLIDSEVSHLDLPEDLDI</sequence>
<dbReference type="InterPro" id="IPR016193">
    <property type="entry name" value="Cytidine_deaminase-like"/>
</dbReference>
<dbReference type="GO" id="GO:0008033">
    <property type="term" value="P:tRNA processing"/>
    <property type="evidence" value="ECO:0007669"/>
    <property type="project" value="UniProtKB-KW"/>
</dbReference>
<dbReference type="SUPFAM" id="SSF82199">
    <property type="entry name" value="SET domain"/>
    <property type="match status" value="1"/>
</dbReference>
<accession>A0A5N5QSE3</accession>
<dbReference type="CDD" id="cd01285">
    <property type="entry name" value="nucleoside_deaminase"/>
    <property type="match status" value="1"/>
</dbReference>
<protein>
    <submittedName>
        <fullName evidence="4">Cytidine and deoxycytidylate deaminase zinc-binding region protein</fullName>
    </submittedName>
</protein>
<dbReference type="AlphaFoldDB" id="A0A5N5QSE3"/>
<evidence type="ECO:0000313" key="5">
    <source>
        <dbReference type="Proteomes" id="UP000383932"/>
    </source>
</evidence>
<dbReference type="GO" id="GO:0005634">
    <property type="term" value="C:nucleus"/>
    <property type="evidence" value="ECO:0007669"/>
    <property type="project" value="TreeGrafter"/>
</dbReference>
<name>A0A5N5QSE3_9AGAM</name>
<gene>
    <name evidence="4" type="ORF">CTheo_2423</name>
</gene>
<dbReference type="GO" id="GO:0005737">
    <property type="term" value="C:cytoplasm"/>
    <property type="evidence" value="ECO:0007669"/>
    <property type="project" value="TreeGrafter"/>
</dbReference>
<dbReference type="PANTHER" id="PTHR11079">
    <property type="entry name" value="CYTOSINE DEAMINASE FAMILY MEMBER"/>
    <property type="match status" value="1"/>
</dbReference>
<evidence type="ECO:0000313" key="4">
    <source>
        <dbReference type="EMBL" id="KAB5594086.1"/>
    </source>
</evidence>
<comment type="similarity">
    <text evidence="2">Belongs to the cytidine and deoxycytidylate deaminase family. ADAT3 subfamily.</text>
</comment>
<dbReference type="Pfam" id="PF00856">
    <property type="entry name" value="SET"/>
    <property type="match status" value="1"/>
</dbReference>
<dbReference type="GO" id="GO:0052717">
    <property type="term" value="F:tRNA-specific adenosine-34 deaminase activity"/>
    <property type="evidence" value="ECO:0007669"/>
    <property type="project" value="TreeGrafter"/>
</dbReference>
<dbReference type="InterPro" id="IPR046341">
    <property type="entry name" value="SET_dom_sf"/>
</dbReference>
<evidence type="ECO:0000256" key="2">
    <source>
        <dbReference type="ARBA" id="ARBA00038160"/>
    </source>
</evidence>
<keyword evidence="1" id="KW-0819">tRNA processing</keyword>
<dbReference type="Gene3D" id="3.40.140.10">
    <property type="entry name" value="Cytidine Deaminase, domain 2"/>
    <property type="match status" value="1"/>
</dbReference>
<dbReference type="InterPro" id="IPR002125">
    <property type="entry name" value="CMP_dCMP_dom"/>
</dbReference>
<dbReference type="InterPro" id="IPR001214">
    <property type="entry name" value="SET_dom"/>
</dbReference>
<dbReference type="Gene3D" id="2.170.270.10">
    <property type="entry name" value="SET domain"/>
    <property type="match status" value="1"/>
</dbReference>
<comment type="caution">
    <text evidence="4">The sequence shown here is derived from an EMBL/GenBank/DDBJ whole genome shotgun (WGS) entry which is preliminary data.</text>
</comment>
<dbReference type="SUPFAM" id="SSF53927">
    <property type="entry name" value="Cytidine deaminase-like"/>
    <property type="match status" value="1"/>
</dbReference>
<proteinExistence type="inferred from homology"/>
<organism evidence="4 5">
    <name type="scientific">Ceratobasidium theobromae</name>
    <dbReference type="NCBI Taxonomy" id="1582974"/>
    <lineage>
        <taxon>Eukaryota</taxon>
        <taxon>Fungi</taxon>
        <taxon>Dikarya</taxon>
        <taxon>Basidiomycota</taxon>
        <taxon>Agaricomycotina</taxon>
        <taxon>Agaricomycetes</taxon>
        <taxon>Cantharellales</taxon>
        <taxon>Ceratobasidiaceae</taxon>
        <taxon>Ceratobasidium</taxon>
    </lineage>
</organism>
<dbReference type="OrthoDB" id="3180714at2759"/>
<dbReference type="EMBL" id="SSOP01000025">
    <property type="protein sequence ID" value="KAB5594086.1"/>
    <property type="molecule type" value="Genomic_DNA"/>
</dbReference>
<feature type="domain" description="CMP/dCMP-type deaminase" evidence="3">
    <location>
        <begin position="292"/>
        <end position="424"/>
    </location>
</feature>
<evidence type="ECO:0000256" key="1">
    <source>
        <dbReference type="ARBA" id="ARBA00022694"/>
    </source>
</evidence>
<dbReference type="PROSITE" id="PS51747">
    <property type="entry name" value="CYT_DCMP_DEAMINASES_2"/>
    <property type="match status" value="1"/>
</dbReference>
<keyword evidence="5" id="KW-1185">Reference proteome</keyword>